<dbReference type="PANTHER" id="PTHR43377">
    <property type="entry name" value="BILIVERDIN REDUCTASE A"/>
    <property type="match status" value="1"/>
</dbReference>
<gene>
    <name evidence="4" type="ORF">QTP81_05975</name>
</gene>
<keyword evidence="1" id="KW-0732">Signal</keyword>
<dbReference type="RefSeq" id="WP_289364376.1">
    <property type="nucleotide sequence ID" value="NZ_JAUCBP010000006.1"/>
</dbReference>
<name>A0ABT7SVC0_9ALTE</name>
<dbReference type="SUPFAM" id="SSF51735">
    <property type="entry name" value="NAD(P)-binding Rossmann-fold domains"/>
    <property type="match status" value="1"/>
</dbReference>
<reference evidence="4 5" key="1">
    <citation type="submission" date="2023-06" db="EMBL/GenBank/DDBJ databases">
        <title>Alteromonas sp. ASW11-36 isolated from intertidal sand.</title>
        <authorList>
            <person name="Li Y."/>
        </authorList>
    </citation>
    <scope>NUCLEOTIDE SEQUENCE [LARGE SCALE GENOMIC DNA]</scope>
    <source>
        <strain evidence="4 5">ASW11-36</strain>
    </source>
</reference>
<dbReference type="SUPFAM" id="SSF55347">
    <property type="entry name" value="Glyceraldehyde-3-phosphate dehydrogenase-like, C-terminal domain"/>
    <property type="match status" value="1"/>
</dbReference>
<dbReference type="Gene3D" id="3.40.50.720">
    <property type="entry name" value="NAD(P)-binding Rossmann-like Domain"/>
    <property type="match status" value="1"/>
</dbReference>
<dbReference type="InterPro" id="IPR036291">
    <property type="entry name" value="NAD(P)-bd_dom_sf"/>
</dbReference>
<sequence length="338" mass="37804">MAQLKCGIAGFGKMGQIRAREIAHHPDTVLTAVFETNPDYAANIPSAVTQCQSFDELLNADLDALFVCAFNNVAAIYTKQGLEKGLHVFCEKPPAKTSAELATVIATEADSDRVLKYGFNHRLHYSVSQAKQLIERREFGRLIWMRGVYGKAGSIDYHENWRNFKNYSGGGILMDQGIHMLDLFHHLSGLSFDVTAAQLSKGYWDVDVEDNAFVTLKSGDVIATLHSSATQWKHKFLLEMCFENGFINLDGILSESRSYAPEKLVTGKREFEDITFAMGKPAEQTVWFENDDSWRLEHAEFVAAILNDQPLPNGNSEDALKVLSLIEDIYAVSGFYDN</sequence>
<comment type="caution">
    <text evidence="4">The sequence shown here is derived from an EMBL/GenBank/DDBJ whole genome shotgun (WGS) entry which is preliminary data.</text>
</comment>
<dbReference type="InterPro" id="IPR055170">
    <property type="entry name" value="GFO_IDH_MocA-like_dom"/>
</dbReference>
<protein>
    <submittedName>
        <fullName evidence="4">Gfo/Idh/MocA family oxidoreductase</fullName>
    </submittedName>
</protein>
<evidence type="ECO:0000256" key="1">
    <source>
        <dbReference type="ARBA" id="ARBA00022729"/>
    </source>
</evidence>
<feature type="domain" description="Gfo/Idh/MocA-like oxidoreductase N-terminal" evidence="2">
    <location>
        <begin position="4"/>
        <end position="118"/>
    </location>
</feature>
<evidence type="ECO:0000313" key="5">
    <source>
        <dbReference type="Proteomes" id="UP001234343"/>
    </source>
</evidence>
<dbReference type="Pfam" id="PF01408">
    <property type="entry name" value="GFO_IDH_MocA"/>
    <property type="match status" value="1"/>
</dbReference>
<proteinExistence type="predicted"/>
<evidence type="ECO:0000313" key="4">
    <source>
        <dbReference type="EMBL" id="MDM7860137.1"/>
    </source>
</evidence>
<evidence type="ECO:0000259" key="2">
    <source>
        <dbReference type="Pfam" id="PF01408"/>
    </source>
</evidence>
<dbReference type="Pfam" id="PF22725">
    <property type="entry name" value="GFO_IDH_MocA_C3"/>
    <property type="match status" value="1"/>
</dbReference>
<accession>A0ABT7SVC0</accession>
<dbReference type="PANTHER" id="PTHR43377:SF1">
    <property type="entry name" value="BILIVERDIN REDUCTASE A"/>
    <property type="match status" value="1"/>
</dbReference>
<dbReference type="InterPro" id="IPR051450">
    <property type="entry name" value="Gfo/Idh/MocA_Oxidoreductases"/>
</dbReference>
<keyword evidence="5" id="KW-1185">Reference proteome</keyword>
<dbReference type="Proteomes" id="UP001234343">
    <property type="component" value="Unassembled WGS sequence"/>
</dbReference>
<dbReference type="Gene3D" id="3.30.360.10">
    <property type="entry name" value="Dihydrodipicolinate Reductase, domain 2"/>
    <property type="match status" value="1"/>
</dbReference>
<organism evidence="4 5">
    <name type="scientific">Alteromonas arenosi</name>
    <dbReference type="NCBI Taxonomy" id="3055817"/>
    <lineage>
        <taxon>Bacteria</taxon>
        <taxon>Pseudomonadati</taxon>
        <taxon>Pseudomonadota</taxon>
        <taxon>Gammaproteobacteria</taxon>
        <taxon>Alteromonadales</taxon>
        <taxon>Alteromonadaceae</taxon>
        <taxon>Alteromonas/Salinimonas group</taxon>
        <taxon>Alteromonas</taxon>
    </lineage>
</organism>
<dbReference type="InterPro" id="IPR000683">
    <property type="entry name" value="Gfo/Idh/MocA-like_OxRdtase_N"/>
</dbReference>
<feature type="domain" description="GFO/IDH/MocA-like oxidoreductase" evidence="3">
    <location>
        <begin position="128"/>
        <end position="245"/>
    </location>
</feature>
<evidence type="ECO:0000259" key="3">
    <source>
        <dbReference type="Pfam" id="PF22725"/>
    </source>
</evidence>
<dbReference type="EMBL" id="JAUCBP010000006">
    <property type="protein sequence ID" value="MDM7860137.1"/>
    <property type="molecule type" value="Genomic_DNA"/>
</dbReference>